<sequence>MALESVRAAHSFDSSARSKLMPFPANPASCRIGTTIATNALLENKGEKFALLTTKGFKDVCVIGDQTRPKIFALKVEKAKALHHTVVEVDERITIEDYDLNPFPMNKKAETITTDPDLVRTQSGEIIRVLQRIDENKVRSQLQALRSQGYTSIAVSFLHSYLYPDHENLVASMAKELGFDYVTTSSATSPSIKYLRRSASACSEAYLYPVVRKYIEKVEAGFDVLPRRFEFMCSDGGLKQAQKFGGNEALLSGPAGGVVGVAKSCYDAREGTALIGFDMGGTSTDVSRFDGTYDYVTETRLSNYIITVPMLNIQTVAAGGGSILFARNGLLVVGPESAGAYPGPASYRNGGPLTVTDANLFLGRLDMSSFPAIFGPDSNQPLDYEIVARKFEDITKDFNAQTSKNLTPEEVALGFLDVANETMSRPIRNATEARGYAPENHNLVSFGGAGGQHACAIADKLGIRRILIHKWSSLLSAYGISQAQLQADRSDPYAGDFTLEELPEIRRRLEKLRQTVQEELVAQGAQKDSLQFDERLSLRYFGTDTNLSISRPDDEDYGKAFAAEHLREFSFVLSGRRIVIDAIQVRGTGSAGADTVGKTIPPTEELDRIKEHPKQATTKERRKIYVNGHWTEASIFRLSNVAKGSVVHGPALILDETQTIFVEPQFSSYFLSNHVVIERVDEAEAAIPQKKMSSGGGVDEDEYSPIQLSVFAHRFMSIAEQMGNTLQRTAISTSIRERLDFSCAIFSADGQLVANAPHIPIHLGSMQMAIQSQHRLWLGKLQPGDVLLTNHPEWGGTHLPDITVVTPVFVDGEIAFYTASRGHHTDIGGKGITSMMPDSKELWEEGLNVKSMKIVSGGRFLEDEVREAFALAGSFPGCSPTRRIADNISDLKAQTSANQRGINLLLKLCEEFTLPVVHRYMRGIQKNAEYAVRDFFRNLAKKHPEGLSATDCYDNGTELKLHITVDPATGSAVYDFAGSGPQCWANINCPISITYSAVIYTIRCLIDVDMPLNQGCLTPIEIRLPKGSILNPNPSVAICGSTIASQRVIDVILRAYRCVAAFQGCASSFGWGMGGRNPETGKIEPGWNYGEAIGGGTGAGPGWHGEHATQAHSTNTKITDAEVIEKRTPVIVRRYEINRGTGGRGKWNGGDGITREIEARLPLKFSILSERRVFPPYGMDGGEPGSIGKNYVFRWNDEGTMDKINLGGQAIVHLKPGERMQINTPGGGGWGTPSDS</sequence>
<dbReference type="Proteomes" id="UP001161757">
    <property type="component" value="Unassembled WGS sequence"/>
</dbReference>
<dbReference type="GO" id="GO:0005829">
    <property type="term" value="C:cytosol"/>
    <property type="evidence" value="ECO:0007669"/>
    <property type="project" value="TreeGrafter"/>
</dbReference>
<dbReference type="GO" id="GO:0017168">
    <property type="term" value="F:5-oxoprolinase (ATP-hydrolyzing) activity"/>
    <property type="evidence" value="ECO:0007669"/>
    <property type="project" value="TreeGrafter"/>
</dbReference>
<feature type="domain" description="Hydantoinase B/oxoprolinase" evidence="3">
    <location>
        <begin position="705"/>
        <end position="1233"/>
    </location>
</feature>
<evidence type="ECO:0008006" key="8">
    <source>
        <dbReference type="Google" id="ProtNLM"/>
    </source>
</evidence>
<dbReference type="AlphaFoldDB" id="A0AAN6ELD1"/>
<evidence type="ECO:0000259" key="3">
    <source>
        <dbReference type="Pfam" id="PF02538"/>
    </source>
</evidence>
<feature type="domain" description="Hydantoinase/oxoprolinase N-terminal" evidence="4">
    <location>
        <begin position="24"/>
        <end position="177"/>
    </location>
</feature>
<dbReference type="PANTHER" id="PTHR11365">
    <property type="entry name" value="5-OXOPROLINASE RELATED"/>
    <property type="match status" value="1"/>
</dbReference>
<evidence type="ECO:0000259" key="2">
    <source>
        <dbReference type="Pfam" id="PF01968"/>
    </source>
</evidence>
<gene>
    <name evidence="6" type="ORF">HRR80_008687</name>
</gene>
<dbReference type="Pfam" id="PF01968">
    <property type="entry name" value="Hydantoinase_A"/>
    <property type="match status" value="1"/>
</dbReference>
<dbReference type="InterPro" id="IPR003692">
    <property type="entry name" value="Hydantoinase_B"/>
</dbReference>
<comment type="similarity">
    <text evidence="1">Belongs to the oxoprolinase family.</text>
</comment>
<evidence type="ECO:0000256" key="1">
    <source>
        <dbReference type="ARBA" id="ARBA00010403"/>
    </source>
</evidence>
<proteinExistence type="inferred from homology"/>
<dbReference type="GO" id="GO:0006749">
    <property type="term" value="P:glutathione metabolic process"/>
    <property type="evidence" value="ECO:0007669"/>
    <property type="project" value="TreeGrafter"/>
</dbReference>
<evidence type="ECO:0000313" key="7">
    <source>
        <dbReference type="Proteomes" id="UP001161757"/>
    </source>
</evidence>
<name>A0AAN6ELD1_EXODE</name>
<feature type="domain" description="Hydantoinase A/oxoprolinase" evidence="2">
    <location>
        <begin position="198"/>
        <end position="488"/>
    </location>
</feature>
<feature type="domain" description="Acetophenone carboxylase-like C-terminal" evidence="5">
    <location>
        <begin position="504"/>
        <end position="674"/>
    </location>
</feature>
<protein>
    <recommendedName>
        <fullName evidence="8">5-oxoprolinase (ATP-hydrolysing)</fullName>
    </recommendedName>
</protein>
<dbReference type="EMBL" id="JAJGCB010000026">
    <property type="protein sequence ID" value="KAJ8987318.1"/>
    <property type="molecule type" value="Genomic_DNA"/>
</dbReference>
<evidence type="ECO:0000259" key="5">
    <source>
        <dbReference type="Pfam" id="PF19278"/>
    </source>
</evidence>
<comment type="caution">
    <text evidence="6">The sequence shown here is derived from an EMBL/GenBank/DDBJ whole genome shotgun (WGS) entry which is preliminary data.</text>
</comment>
<dbReference type="InterPro" id="IPR049517">
    <property type="entry name" value="ACX-like_C"/>
</dbReference>
<evidence type="ECO:0000313" key="6">
    <source>
        <dbReference type="EMBL" id="KAJ8987318.1"/>
    </source>
</evidence>
<dbReference type="InterPro" id="IPR002821">
    <property type="entry name" value="Hydantoinase_A"/>
</dbReference>
<dbReference type="InterPro" id="IPR008040">
    <property type="entry name" value="Hydant_A_N"/>
</dbReference>
<dbReference type="Pfam" id="PF05378">
    <property type="entry name" value="Hydant_A_N"/>
    <property type="match status" value="1"/>
</dbReference>
<dbReference type="InterPro" id="IPR045079">
    <property type="entry name" value="Oxoprolinase-like"/>
</dbReference>
<evidence type="ECO:0000259" key="4">
    <source>
        <dbReference type="Pfam" id="PF05378"/>
    </source>
</evidence>
<organism evidence="6 7">
    <name type="scientific">Exophiala dermatitidis</name>
    <name type="common">Black yeast-like fungus</name>
    <name type="synonym">Wangiella dermatitidis</name>
    <dbReference type="NCBI Taxonomy" id="5970"/>
    <lineage>
        <taxon>Eukaryota</taxon>
        <taxon>Fungi</taxon>
        <taxon>Dikarya</taxon>
        <taxon>Ascomycota</taxon>
        <taxon>Pezizomycotina</taxon>
        <taxon>Eurotiomycetes</taxon>
        <taxon>Chaetothyriomycetidae</taxon>
        <taxon>Chaetothyriales</taxon>
        <taxon>Herpotrichiellaceae</taxon>
        <taxon>Exophiala</taxon>
    </lineage>
</organism>
<dbReference type="PANTHER" id="PTHR11365:SF2">
    <property type="entry name" value="5-OXOPROLINASE"/>
    <property type="match status" value="1"/>
</dbReference>
<accession>A0AAN6ELD1</accession>
<reference evidence="6" key="1">
    <citation type="submission" date="2023-01" db="EMBL/GenBank/DDBJ databases">
        <title>Exophiala dermititidis isolated from Cystic Fibrosis Patient.</title>
        <authorList>
            <person name="Kurbessoian T."/>
            <person name="Crocker A."/>
            <person name="Murante D."/>
            <person name="Hogan D.A."/>
            <person name="Stajich J.E."/>
        </authorList>
    </citation>
    <scope>NUCLEOTIDE SEQUENCE</scope>
    <source>
        <strain evidence="6">Ex8</strain>
    </source>
</reference>
<dbReference type="Pfam" id="PF19278">
    <property type="entry name" value="Hydant_A_C"/>
    <property type="match status" value="1"/>
</dbReference>
<dbReference type="Pfam" id="PF02538">
    <property type="entry name" value="Hydantoinase_B"/>
    <property type="match status" value="1"/>
</dbReference>